<keyword evidence="3" id="KW-1185">Reference proteome</keyword>
<organism evidence="2 3">
    <name type="scientific">Puccinia coronata f. sp. avenae</name>
    <dbReference type="NCBI Taxonomy" id="200324"/>
    <lineage>
        <taxon>Eukaryota</taxon>
        <taxon>Fungi</taxon>
        <taxon>Dikarya</taxon>
        <taxon>Basidiomycota</taxon>
        <taxon>Pucciniomycotina</taxon>
        <taxon>Pucciniomycetes</taxon>
        <taxon>Pucciniales</taxon>
        <taxon>Pucciniaceae</taxon>
        <taxon>Puccinia</taxon>
    </lineage>
</organism>
<dbReference type="STRING" id="200324.A0A2N5USF5"/>
<feature type="compositionally biased region" description="Basic and acidic residues" evidence="1">
    <location>
        <begin position="104"/>
        <end position="114"/>
    </location>
</feature>
<evidence type="ECO:0000313" key="2">
    <source>
        <dbReference type="EMBL" id="PLW40701.1"/>
    </source>
</evidence>
<protein>
    <recommendedName>
        <fullName evidence="4">hAT-like transposase RNase-H fold domain-containing protein</fullName>
    </recommendedName>
</protein>
<dbReference type="InterPro" id="IPR012337">
    <property type="entry name" value="RNaseH-like_sf"/>
</dbReference>
<gene>
    <name evidence="2" type="ORF">PCANC_14470</name>
</gene>
<feature type="region of interest" description="Disordered" evidence="1">
    <location>
        <begin position="93"/>
        <end position="114"/>
    </location>
</feature>
<evidence type="ECO:0000256" key="1">
    <source>
        <dbReference type="SAM" id="MobiDB-lite"/>
    </source>
</evidence>
<comment type="caution">
    <text evidence="2">The sequence shown here is derived from an EMBL/GenBank/DDBJ whole genome shotgun (WGS) entry which is preliminary data.</text>
</comment>
<sequence length="345" mass="39281">MTHAVDQLIFKKTGVNPNLSESHIRCICHKIALIHNKGLKAIQLSSKGLVSLNKNTSTLGFVPNLTPIMEESKELEPSEEFVAEDVILEEENCEEEVESSNGRNKVEERPEDPATSKNWVDEILKKVDFVIQRIPCSAAKRSEYHMFCQKLDYDGPSLIAGYGIHCNIKFQSRDCGYKACKIIGRLLENERDQQERKGGKNYYNNVEISQEDWDVVNKLNDMLSEFYFVTKKMEGDNSSACLMLSEYCYIKDFIKEKMKSTTSTEPEFPKMLQAMASKTNTYLNEALSCNAILVATALNPSFRLLIFKTLSPSHYQYTLDLLNQLFNNFASAAPLDDELTIYLEV</sequence>
<dbReference type="OrthoDB" id="2500331at2759"/>
<evidence type="ECO:0008006" key="4">
    <source>
        <dbReference type="Google" id="ProtNLM"/>
    </source>
</evidence>
<evidence type="ECO:0000313" key="3">
    <source>
        <dbReference type="Proteomes" id="UP000235388"/>
    </source>
</evidence>
<proteinExistence type="predicted"/>
<dbReference type="SUPFAM" id="SSF53098">
    <property type="entry name" value="Ribonuclease H-like"/>
    <property type="match status" value="1"/>
</dbReference>
<reference evidence="2 3" key="1">
    <citation type="submission" date="2017-11" db="EMBL/GenBank/DDBJ databases">
        <title>De novo assembly and phasing of dikaryotic genomes from two isolates of Puccinia coronata f. sp. avenae, the causal agent of oat crown rust.</title>
        <authorList>
            <person name="Miller M.E."/>
            <person name="Zhang Y."/>
            <person name="Omidvar V."/>
            <person name="Sperschneider J."/>
            <person name="Schwessinger B."/>
            <person name="Raley C."/>
            <person name="Palmer J.M."/>
            <person name="Garnica D."/>
            <person name="Upadhyaya N."/>
            <person name="Rathjen J."/>
            <person name="Taylor J.M."/>
            <person name="Park R.F."/>
            <person name="Dodds P.N."/>
            <person name="Hirsch C.D."/>
            <person name="Kianian S.F."/>
            <person name="Figueroa M."/>
        </authorList>
    </citation>
    <scope>NUCLEOTIDE SEQUENCE [LARGE SCALE GENOMIC DNA]</scope>
    <source>
        <strain evidence="2">12NC29</strain>
    </source>
</reference>
<dbReference type="Proteomes" id="UP000235388">
    <property type="component" value="Unassembled WGS sequence"/>
</dbReference>
<accession>A0A2N5USF5</accession>
<dbReference type="AlphaFoldDB" id="A0A2N5USF5"/>
<dbReference type="EMBL" id="PGCJ01000178">
    <property type="protein sequence ID" value="PLW40701.1"/>
    <property type="molecule type" value="Genomic_DNA"/>
</dbReference>
<name>A0A2N5USF5_9BASI</name>